<name>A0A2D0N4D7_FLAN2</name>
<dbReference type="EMBL" id="PDUD01000033">
    <property type="protein sequence ID" value="PHN03307.1"/>
    <property type="molecule type" value="Genomic_DNA"/>
</dbReference>
<reference evidence="1 2" key="1">
    <citation type="submission" date="2017-10" db="EMBL/GenBank/DDBJ databases">
        <title>The draft genome sequence of Lewinella nigricans NBRC 102662.</title>
        <authorList>
            <person name="Wang K."/>
        </authorList>
    </citation>
    <scope>NUCLEOTIDE SEQUENCE [LARGE SCALE GENOMIC DNA]</scope>
    <source>
        <strain evidence="1 2">NBRC 102662</strain>
    </source>
</reference>
<evidence type="ECO:0000313" key="2">
    <source>
        <dbReference type="Proteomes" id="UP000223913"/>
    </source>
</evidence>
<protein>
    <submittedName>
        <fullName evidence="1">Uncharacterized protein</fullName>
    </submittedName>
</protein>
<gene>
    <name evidence="1" type="ORF">CRP01_28355</name>
</gene>
<dbReference type="AlphaFoldDB" id="A0A2D0N4D7"/>
<evidence type="ECO:0000313" key="1">
    <source>
        <dbReference type="EMBL" id="PHN03307.1"/>
    </source>
</evidence>
<sequence length="80" mass="9203">MAINFYKLSIDKRVKKLGFCEYGLDYQQPPFGRQSVRVLLTENGNGAALWFSAIKLINWGDRMFCPLAVPVLVWFFGVTR</sequence>
<proteinExistence type="predicted"/>
<comment type="caution">
    <text evidence="1">The sequence shown here is derived from an EMBL/GenBank/DDBJ whole genome shotgun (WGS) entry which is preliminary data.</text>
</comment>
<accession>A0A2D0N4D7</accession>
<dbReference type="Proteomes" id="UP000223913">
    <property type="component" value="Unassembled WGS sequence"/>
</dbReference>
<keyword evidence="2" id="KW-1185">Reference proteome</keyword>
<organism evidence="1 2">
    <name type="scientific">Flavilitoribacter nigricans (strain ATCC 23147 / DSM 23189 / NBRC 102662 / NCIMB 1420 / SS-2)</name>
    <name type="common">Lewinella nigricans</name>
    <dbReference type="NCBI Taxonomy" id="1122177"/>
    <lineage>
        <taxon>Bacteria</taxon>
        <taxon>Pseudomonadati</taxon>
        <taxon>Bacteroidota</taxon>
        <taxon>Saprospiria</taxon>
        <taxon>Saprospirales</taxon>
        <taxon>Lewinellaceae</taxon>
        <taxon>Flavilitoribacter</taxon>
    </lineage>
</organism>